<sequence>MVIVIGSDRAGYHLKVECAEFLKELGHEVIDVGSNSEDHDMVFPDVAKALCPYILEKRAQRGIVFCGTGVGIAVACNKIPGIRASVVHDIQTAHQCVEHDDVQVMCIGEKIVGSWLAKDLIPAFLAAKLDPNPRFRQMVDLLEEMDGSLKKQAN</sequence>
<feature type="active site" description="Proton donor" evidence="3">
    <location>
        <position position="99"/>
    </location>
</feature>
<protein>
    <submittedName>
        <fullName evidence="4">RpiB/LacA/LacB family sugar-phosphate isomerase</fullName>
    </submittedName>
</protein>
<evidence type="ECO:0000256" key="3">
    <source>
        <dbReference type="PIRSR" id="PIRSR005384-1"/>
    </source>
</evidence>
<dbReference type="NCBIfam" id="NF004051">
    <property type="entry name" value="PRK05571.1"/>
    <property type="match status" value="1"/>
</dbReference>
<evidence type="ECO:0000256" key="2">
    <source>
        <dbReference type="ARBA" id="ARBA00023235"/>
    </source>
</evidence>
<evidence type="ECO:0000256" key="1">
    <source>
        <dbReference type="ARBA" id="ARBA00008754"/>
    </source>
</evidence>
<proteinExistence type="inferred from homology"/>
<dbReference type="PANTHER" id="PTHR43732">
    <property type="entry name" value="RIBOSE 5-PHOSPHATE ISOMERASE-RELATED"/>
    <property type="match status" value="1"/>
</dbReference>
<dbReference type="AlphaFoldDB" id="A0A9D1ICK7"/>
<dbReference type="InterPro" id="IPR003500">
    <property type="entry name" value="RpiB_LacA_LacB"/>
</dbReference>
<dbReference type="InterPro" id="IPR036569">
    <property type="entry name" value="RpiB_LacA_LacB_sf"/>
</dbReference>
<reference evidence="4" key="1">
    <citation type="submission" date="2020-10" db="EMBL/GenBank/DDBJ databases">
        <authorList>
            <person name="Gilroy R."/>
        </authorList>
    </citation>
    <scope>NUCLEOTIDE SEQUENCE</scope>
    <source>
        <strain evidence="4">ChiHcec3-11533</strain>
    </source>
</reference>
<dbReference type="GO" id="GO:0016861">
    <property type="term" value="F:intramolecular oxidoreductase activity, interconverting aldoses and ketoses"/>
    <property type="evidence" value="ECO:0007669"/>
    <property type="project" value="UniProtKB-ARBA"/>
</dbReference>
<feature type="active site" description="Proton acceptor" evidence="3">
    <location>
        <position position="66"/>
    </location>
</feature>
<comment type="caution">
    <text evidence="4">The sequence shown here is derived from an EMBL/GenBank/DDBJ whole genome shotgun (WGS) entry which is preliminary data.</text>
</comment>
<reference evidence="4" key="2">
    <citation type="journal article" date="2021" name="PeerJ">
        <title>Extensive microbial diversity within the chicken gut microbiome revealed by metagenomics and culture.</title>
        <authorList>
            <person name="Gilroy R."/>
            <person name="Ravi A."/>
            <person name="Getino M."/>
            <person name="Pursley I."/>
            <person name="Horton D.L."/>
            <person name="Alikhan N.F."/>
            <person name="Baker D."/>
            <person name="Gharbi K."/>
            <person name="Hall N."/>
            <person name="Watson M."/>
            <person name="Adriaenssens E.M."/>
            <person name="Foster-Nyarko E."/>
            <person name="Jarju S."/>
            <person name="Secka A."/>
            <person name="Antonio M."/>
            <person name="Oren A."/>
            <person name="Chaudhuri R.R."/>
            <person name="La Ragione R."/>
            <person name="Hildebrand F."/>
            <person name="Pallen M.J."/>
        </authorList>
    </citation>
    <scope>NUCLEOTIDE SEQUENCE</scope>
    <source>
        <strain evidence="4">ChiHcec3-11533</strain>
    </source>
</reference>
<gene>
    <name evidence="4" type="ORF">IAB02_03965</name>
</gene>
<dbReference type="Gene3D" id="3.40.1400.10">
    <property type="entry name" value="Sugar-phosphate isomerase, RpiB/LacA/LacB"/>
    <property type="match status" value="1"/>
</dbReference>
<comment type="similarity">
    <text evidence="1">Belongs to the LacAB/RpiB family.</text>
</comment>
<accession>A0A9D1ICK7</accession>
<dbReference type="InterPro" id="IPR051812">
    <property type="entry name" value="SPI_LacAB/RpiB"/>
</dbReference>
<name>A0A9D1ICK7_9FIRM</name>
<dbReference type="NCBIfam" id="TIGR00689">
    <property type="entry name" value="rpiB_lacA_lacB"/>
    <property type="match status" value="1"/>
</dbReference>
<dbReference type="Pfam" id="PF02502">
    <property type="entry name" value="LacAB_rpiB"/>
    <property type="match status" value="1"/>
</dbReference>
<organism evidence="4 5">
    <name type="scientific">Candidatus Pullichristensenella excrementigallinarum</name>
    <dbReference type="NCBI Taxonomy" id="2840907"/>
    <lineage>
        <taxon>Bacteria</taxon>
        <taxon>Bacillati</taxon>
        <taxon>Bacillota</taxon>
        <taxon>Clostridia</taxon>
        <taxon>Candidatus Pullichristensenella</taxon>
    </lineage>
</organism>
<keyword evidence="2 4" id="KW-0413">Isomerase</keyword>
<dbReference type="PIRSF" id="PIRSF005384">
    <property type="entry name" value="RpiB_LacA_B"/>
    <property type="match status" value="1"/>
</dbReference>
<evidence type="ECO:0000313" key="5">
    <source>
        <dbReference type="Proteomes" id="UP000824072"/>
    </source>
</evidence>
<evidence type="ECO:0000313" key="4">
    <source>
        <dbReference type="EMBL" id="HIU33697.1"/>
    </source>
</evidence>
<dbReference type="Proteomes" id="UP000824072">
    <property type="component" value="Unassembled WGS sequence"/>
</dbReference>
<dbReference type="SUPFAM" id="SSF89623">
    <property type="entry name" value="Ribose/Galactose isomerase RpiB/AlsB"/>
    <property type="match status" value="1"/>
</dbReference>
<dbReference type="PANTHER" id="PTHR43732:SF1">
    <property type="entry name" value="RIBOSE 5-PHOSPHATE ISOMERASE"/>
    <property type="match status" value="1"/>
</dbReference>
<dbReference type="EMBL" id="DVMU01000088">
    <property type="protein sequence ID" value="HIU33697.1"/>
    <property type="molecule type" value="Genomic_DNA"/>
</dbReference>
<dbReference type="GO" id="GO:0005975">
    <property type="term" value="P:carbohydrate metabolic process"/>
    <property type="evidence" value="ECO:0007669"/>
    <property type="project" value="InterPro"/>
</dbReference>